<dbReference type="GO" id="GO:0016020">
    <property type="term" value="C:membrane"/>
    <property type="evidence" value="ECO:0007669"/>
    <property type="project" value="UniProtKB-SubCell"/>
</dbReference>
<feature type="transmembrane region" description="Helical" evidence="10">
    <location>
        <begin position="12"/>
        <end position="32"/>
    </location>
</feature>
<dbReference type="InterPro" id="IPR001082">
    <property type="entry name" value="Pilin"/>
</dbReference>
<keyword evidence="8 9" id="KW-0281">Fimbrium</keyword>
<keyword evidence="6 10" id="KW-1133">Transmembrane helix</keyword>
<dbReference type="EMBL" id="UHIC01000001">
    <property type="protein sequence ID" value="SUO93639.1"/>
    <property type="molecule type" value="Genomic_DNA"/>
</dbReference>
<dbReference type="NCBIfam" id="TIGR02532">
    <property type="entry name" value="IV_pilin_GFxxxE"/>
    <property type="match status" value="1"/>
</dbReference>
<reference evidence="11 12" key="1">
    <citation type="submission" date="2018-06" db="EMBL/GenBank/DDBJ databases">
        <authorList>
            <consortium name="Pathogen Informatics"/>
            <person name="Doyle S."/>
        </authorList>
    </citation>
    <scope>NUCLEOTIDE SEQUENCE [LARGE SCALE GENOMIC DNA]</scope>
    <source>
        <strain evidence="11 12">NCTC13337</strain>
    </source>
</reference>
<evidence type="ECO:0000256" key="5">
    <source>
        <dbReference type="ARBA" id="ARBA00022692"/>
    </source>
</evidence>
<evidence type="ECO:0000313" key="11">
    <source>
        <dbReference type="EMBL" id="SUO93639.1"/>
    </source>
</evidence>
<keyword evidence="12" id="KW-1185">Reference proteome</keyword>
<evidence type="ECO:0000256" key="3">
    <source>
        <dbReference type="ARBA" id="ARBA00005233"/>
    </source>
</evidence>
<comment type="subcellular location">
    <subcellularLocation>
        <location evidence="2">Fimbrium</location>
    </subcellularLocation>
    <subcellularLocation>
        <location evidence="1">Membrane</location>
        <topology evidence="1">Single-pass membrane protein</topology>
    </subcellularLocation>
</comment>
<dbReference type="Pfam" id="PF07963">
    <property type="entry name" value="N_methyl"/>
    <property type="match status" value="1"/>
</dbReference>
<name>A0A380MLZ3_9GAMM</name>
<evidence type="ECO:0000256" key="9">
    <source>
        <dbReference type="RuleBase" id="RU000389"/>
    </source>
</evidence>
<evidence type="ECO:0000256" key="10">
    <source>
        <dbReference type="SAM" id="Phobius"/>
    </source>
</evidence>
<evidence type="ECO:0000313" key="12">
    <source>
        <dbReference type="Proteomes" id="UP000254601"/>
    </source>
</evidence>
<gene>
    <name evidence="11" type="primary">fimA_2</name>
    <name evidence="11" type="ORF">NCTC13337_00331</name>
</gene>
<evidence type="ECO:0000256" key="6">
    <source>
        <dbReference type="ARBA" id="ARBA00022989"/>
    </source>
</evidence>
<evidence type="ECO:0000256" key="1">
    <source>
        <dbReference type="ARBA" id="ARBA00004167"/>
    </source>
</evidence>
<dbReference type="PROSITE" id="PS00409">
    <property type="entry name" value="PROKAR_NTER_METHYL"/>
    <property type="match status" value="1"/>
</dbReference>
<evidence type="ECO:0000256" key="2">
    <source>
        <dbReference type="ARBA" id="ARBA00004561"/>
    </source>
</evidence>
<keyword evidence="4" id="KW-0488">Methylation</keyword>
<dbReference type="Pfam" id="PF00114">
    <property type="entry name" value="Pilin"/>
    <property type="match status" value="1"/>
</dbReference>
<evidence type="ECO:0000256" key="8">
    <source>
        <dbReference type="ARBA" id="ARBA00023263"/>
    </source>
</evidence>
<keyword evidence="7 10" id="KW-0472">Membrane</keyword>
<dbReference type="PANTHER" id="PTHR30093:SF34">
    <property type="entry name" value="PREPILIN PEPTIDASE-DEPENDENT PROTEIN D"/>
    <property type="match status" value="1"/>
</dbReference>
<dbReference type="SUPFAM" id="SSF54523">
    <property type="entry name" value="Pili subunits"/>
    <property type="match status" value="1"/>
</dbReference>
<dbReference type="AlphaFoldDB" id="A0A380MLZ3"/>
<organism evidence="11 12">
    <name type="scientific">Suttonella ornithocola</name>
    <dbReference type="NCBI Taxonomy" id="279832"/>
    <lineage>
        <taxon>Bacteria</taxon>
        <taxon>Pseudomonadati</taxon>
        <taxon>Pseudomonadota</taxon>
        <taxon>Gammaproteobacteria</taxon>
        <taxon>Cardiobacteriales</taxon>
        <taxon>Cardiobacteriaceae</taxon>
        <taxon>Suttonella</taxon>
    </lineage>
</organism>
<protein>
    <submittedName>
        <fullName evidence="11">Two subunits pilin</fullName>
    </submittedName>
</protein>
<dbReference type="RefSeq" id="WP_072576680.1">
    <property type="nucleotide sequence ID" value="NZ_LWHB01000090.1"/>
</dbReference>
<proteinExistence type="inferred from homology"/>
<evidence type="ECO:0000256" key="7">
    <source>
        <dbReference type="ARBA" id="ARBA00023136"/>
    </source>
</evidence>
<evidence type="ECO:0000256" key="4">
    <source>
        <dbReference type="ARBA" id="ARBA00022481"/>
    </source>
</evidence>
<dbReference type="GO" id="GO:0007155">
    <property type="term" value="P:cell adhesion"/>
    <property type="evidence" value="ECO:0007669"/>
    <property type="project" value="InterPro"/>
</dbReference>
<dbReference type="OrthoDB" id="5918848at2"/>
<dbReference type="GO" id="GO:0009289">
    <property type="term" value="C:pilus"/>
    <property type="evidence" value="ECO:0007669"/>
    <property type="project" value="UniProtKB-SubCell"/>
</dbReference>
<dbReference type="Proteomes" id="UP000254601">
    <property type="component" value="Unassembled WGS sequence"/>
</dbReference>
<keyword evidence="5 10" id="KW-0812">Transmembrane</keyword>
<accession>A0A380MLZ3</accession>
<comment type="similarity">
    <text evidence="3 9">Belongs to the N-Me-Phe pilin family.</text>
</comment>
<dbReference type="InterPro" id="IPR045584">
    <property type="entry name" value="Pilin-like"/>
</dbReference>
<dbReference type="PANTHER" id="PTHR30093">
    <property type="entry name" value="GENERAL SECRETION PATHWAY PROTEIN G"/>
    <property type="match status" value="1"/>
</dbReference>
<dbReference type="InterPro" id="IPR012902">
    <property type="entry name" value="N_methyl_site"/>
</dbReference>
<dbReference type="Gene3D" id="3.30.700.10">
    <property type="entry name" value="Glycoprotein, Type 4 Pilin"/>
    <property type="match status" value="1"/>
</dbReference>
<sequence length="160" mass="17351">MDAKKMRGFTLIELMIVIAIIGILAAIAIPQYQNYVVRSQVTRVMSEAAHLREIVEECINNGKTEIDTTGTDGNKCQMTSTGSTIQTGGNTSTSITLLAGLGVPEVTISDNESTIIATFGNHASPAITNQKLKWLRDTDGSWRCQTTVEQKYIPAGCKKE</sequence>